<reference evidence="3 4" key="1">
    <citation type="journal article" date="2023" name="G3 (Bethesda)">
        <title>A chromosome-level genome assembly of Zasmidium syzygii isolated from banana leaves.</title>
        <authorList>
            <person name="van Westerhoven A.C."/>
            <person name="Mehrabi R."/>
            <person name="Talebi R."/>
            <person name="Steentjes M.B.F."/>
            <person name="Corcolon B."/>
            <person name="Chong P.A."/>
            <person name="Kema G.H.J."/>
            <person name="Seidl M.F."/>
        </authorList>
    </citation>
    <scope>NUCLEOTIDE SEQUENCE [LARGE SCALE GENOMIC DNA]</scope>
    <source>
        <strain evidence="3 4">P124</strain>
    </source>
</reference>
<sequence>MRLLNVDDLGFHEVPSHGPFPGYAILSHTWIQPSDEEVTYQDLLTLEPASLRQKTGWRKIQHTIDQARDDGLAYAWIDTCCINKLDPTELTEAINCMFNWYSMCAYCYVYLSDVKIPNEAPEDLYRCLYTSKWFKRGWTLQELIAPHSRSIYDEAWNLITTRTDSALLLSDITKVDMKLLEYVNTREGSPHGVGMARLEQYSLAQRMSWAAGRQTSRSEDRAYSLLGLFNIVMPLHYGEGLENAFKRLQQEIIKQSADQSILAWEWPPREIWSNAPESQLPFLAPSPDCFRSRGEAMPSSKRGNSPYAINNVGLEIDAFLVRFKEAESRRNIYFGYQDQLISDQILMRPEPPITPLRRAKPLRFGEEETSRPFVAAILGCTSSVDPSLVYMLPLAPAPMGHYFMTRSLHCEQFDWDSVMSEMEPCFPDSPWQKITVLRAPLRLLQERTIADDRARCVKVNLATGQGLATRLSPILFWPPDDWNKTALTFRPKHGNSFVSAAAITVRCTRSGEKGDTDIFVTIAFSYLSDRLFEIQAQRIHAKPNLEAMEALCQTLRADDSGTQNFRDTVNKAWGTMDKLSATMKRVETPCDAFWNLEIVYVMDLYMYPATLAIRAGK</sequence>
<accession>A0ABR0EAF3</accession>
<dbReference type="PANTHER" id="PTHR10622">
    <property type="entry name" value="HET DOMAIN-CONTAINING PROTEIN"/>
    <property type="match status" value="1"/>
</dbReference>
<dbReference type="Pfam" id="PF06985">
    <property type="entry name" value="HET"/>
    <property type="match status" value="1"/>
</dbReference>
<comment type="caution">
    <text evidence="3">The sequence shown here is derived from an EMBL/GenBank/DDBJ whole genome shotgun (WGS) entry which is preliminary data.</text>
</comment>
<feature type="domain" description="Heterokaryon incompatibility" evidence="1">
    <location>
        <begin position="23"/>
        <end position="114"/>
    </location>
</feature>
<dbReference type="InterPro" id="IPR058525">
    <property type="entry name" value="DUF8212"/>
</dbReference>
<organism evidence="3 4">
    <name type="scientific">Zasmidium cellare</name>
    <name type="common">Wine cellar mold</name>
    <name type="synonym">Racodium cellare</name>
    <dbReference type="NCBI Taxonomy" id="395010"/>
    <lineage>
        <taxon>Eukaryota</taxon>
        <taxon>Fungi</taxon>
        <taxon>Dikarya</taxon>
        <taxon>Ascomycota</taxon>
        <taxon>Pezizomycotina</taxon>
        <taxon>Dothideomycetes</taxon>
        <taxon>Dothideomycetidae</taxon>
        <taxon>Mycosphaerellales</taxon>
        <taxon>Mycosphaerellaceae</taxon>
        <taxon>Zasmidium</taxon>
    </lineage>
</organism>
<dbReference type="PANTHER" id="PTHR10622:SF10">
    <property type="entry name" value="HET DOMAIN-CONTAINING PROTEIN"/>
    <property type="match status" value="1"/>
</dbReference>
<dbReference type="EMBL" id="JAXOVC010000008">
    <property type="protein sequence ID" value="KAK4498425.1"/>
    <property type="molecule type" value="Genomic_DNA"/>
</dbReference>
<evidence type="ECO:0008006" key="5">
    <source>
        <dbReference type="Google" id="ProtNLM"/>
    </source>
</evidence>
<keyword evidence="4" id="KW-1185">Reference proteome</keyword>
<evidence type="ECO:0000259" key="2">
    <source>
        <dbReference type="Pfam" id="PF26640"/>
    </source>
</evidence>
<evidence type="ECO:0000313" key="4">
    <source>
        <dbReference type="Proteomes" id="UP001305779"/>
    </source>
</evidence>
<dbReference type="InterPro" id="IPR010730">
    <property type="entry name" value="HET"/>
</dbReference>
<feature type="domain" description="DUF8212" evidence="2">
    <location>
        <begin position="243"/>
        <end position="265"/>
    </location>
</feature>
<evidence type="ECO:0000313" key="3">
    <source>
        <dbReference type="EMBL" id="KAK4498425.1"/>
    </source>
</evidence>
<evidence type="ECO:0000259" key="1">
    <source>
        <dbReference type="Pfam" id="PF06985"/>
    </source>
</evidence>
<gene>
    <name evidence="3" type="ORF">PRZ48_011083</name>
</gene>
<protein>
    <recommendedName>
        <fullName evidence="5">Heterokaryon incompatibility domain-containing protein</fullName>
    </recommendedName>
</protein>
<dbReference type="Pfam" id="PF26640">
    <property type="entry name" value="DUF8212"/>
    <property type="match status" value="1"/>
</dbReference>
<name>A0ABR0EAF3_ZASCE</name>
<dbReference type="Proteomes" id="UP001305779">
    <property type="component" value="Unassembled WGS sequence"/>
</dbReference>
<proteinExistence type="predicted"/>